<evidence type="ECO:0000313" key="3">
    <source>
        <dbReference type="Proteomes" id="UP000027135"/>
    </source>
</evidence>
<dbReference type="InParanoid" id="A0A067QN90"/>
<keyword evidence="3" id="KW-1185">Reference proteome</keyword>
<name>A0A067QN90_ZOONE</name>
<protein>
    <submittedName>
        <fullName evidence="2">Uncharacterized protein</fullName>
    </submittedName>
</protein>
<dbReference type="Proteomes" id="UP000027135">
    <property type="component" value="Unassembled WGS sequence"/>
</dbReference>
<feature type="compositionally biased region" description="Basic residues" evidence="1">
    <location>
        <begin position="34"/>
        <end position="43"/>
    </location>
</feature>
<sequence>MYLVKAHFPALLPSSAVVSEPSSCAAVHSPPRPSGHRSCRTRRERQPQEAMKLPSLRVESGQKSTLQVAACFRYAVFYERKRKRVSRWLSSGL</sequence>
<dbReference type="EMBL" id="KK853131">
    <property type="protein sequence ID" value="KDR10911.1"/>
    <property type="molecule type" value="Genomic_DNA"/>
</dbReference>
<organism evidence="2 3">
    <name type="scientific">Zootermopsis nevadensis</name>
    <name type="common">Dampwood termite</name>
    <dbReference type="NCBI Taxonomy" id="136037"/>
    <lineage>
        <taxon>Eukaryota</taxon>
        <taxon>Metazoa</taxon>
        <taxon>Ecdysozoa</taxon>
        <taxon>Arthropoda</taxon>
        <taxon>Hexapoda</taxon>
        <taxon>Insecta</taxon>
        <taxon>Pterygota</taxon>
        <taxon>Neoptera</taxon>
        <taxon>Polyneoptera</taxon>
        <taxon>Dictyoptera</taxon>
        <taxon>Blattodea</taxon>
        <taxon>Blattoidea</taxon>
        <taxon>Termitoidae</taxon>
        <taxon>Termopsidae</taxon>
        <taxon>Zootermopsis</taxon>
    </lineage>
</organism>
<evidence type="ECO:0000256" key="1">
    <source>
        <dbReference type="SAM" id="MobiDB-lite"/>
    </source>
</evidence>
<dbReference type="AlphaFoldDB" id="A0A067QN90"/>
<proteinExistence type="predicted"/>
<accession>A0A067QN90</accession>
<reference evidence="2 3" key="1">
    <citation type="journal article" date="2014" name="Nat. Commun.">
        <title>Molecular traces of alternative social organization in a termite genome.</title>
        <authorList>
            <person name="Terrapon N."/>
            <person name="Li C."/>
            <person name="Robertson H.M."/>
            <person name="Ji L."/>
            <person name="Meng X."/>
            <person name="Booth W."/>
            <person name="Chen Z."/>
            <person name="Childers C.P."/>
            <person name="Glastad K.M."/>
            <person name="Gokhale K."/>
            <person name="Gowin J."/>
            <person name="Gronenberg W."/>
            <person name="Hermansen R.A."/>
            <person name="Hu H."/>
            <person name="Hunt B.G."/>
            <person name="Huylmans A.K."/>
            <person name="Khalil S.M."/>
            <person name="Mitchell R.D."/>
            <person name="Munoz-Torres M.C."/>
            <person name="Mustard J.A."/>
            <person name="Pan H."/>
            <person name="Reese J.T."/>
            <person name="Scharf M.E."/>
            <person name="Sun F."/>
            <person name="Vogel H."/>
            <person name="Xiao J."/>
            <person name="Yang W."/>
            <person name="Yang Z."/>
            <person name="Yang Z."/>
            <person name="Zhou J."/>
            <person name="Zhu J."/>
            <person name="Brent C.S."/>
            <person name="Elsik C.G."/>
            <person name="Goodisman M.A."/>
            <person name="Liberles D.A."/>
            <person name="Roe R.M."/>
            <person name="Vargo E.L."/>
            <person name="Vilcinskas A."/>
            <person name="Wang J."/>
            <person name="Bornberg-Bauer E."/>
            <person name="Korb J."/>
            <person name="Zhang G."/>
            <person name="Liebig J."/>
        </authorList>
    </citation>
    <scope>NUCLEOTIDE SEQUENCE [LARGE SCALE GENOMIC DNA]</scope>
    <source>
        <tissue evidence="2">Whole organism</tissue>
    </source>
</reference>
<gene>
    <name evidence="2" type="ORF">L798_14433</name>
</gene>
<evidence type="ECO:0000313" key="2">
    <source>
        <dbReference type="EMBL" id="KDR10911.1"/>
    </source>
</evidence>
<feature type="region of interest" description="Disordered" evidence="1">
    <location>
        <begin position="23"/>
        <end position="52"/>
    </location>
</feature>